<dbReference type="InterPro" id="IPR011021">
    <property type="entry name" value="Arrestin-like_N"/>
</dbReference>
<comment type="similarity">
    <text evidence="1">Belongs to the arrestin family.</text>
</comment>
<protein>
    <recommendedName>
        <fullName evidence="3">Arrestin C-terminal-like domain-containing protein</fullName>
    </recommendedName>
</protein>
<feature type="compositionally biased region" description="Low complexity" evidence="2">
    <location>
        <begin position="410"/>
        <end position="425"/>
    </location>
</feature>
<dbReference type="GeneID" id="117736683"/>
<dbReference type="OrthoDB" id="7785529at2759"/>
<sequence length="496" mass="53850">MPAIKSLTITCDALNENETFSEGDTLTGKVTLALLKVTTVEGLIVKAKGDADVRWTKKSGDRTHTSHAHKRYFKLKQFLIPENSTETVVPQGIHVYKFSFNIPPRSMPSSFKGMYGKIVYKLEVKLSRSWRMDRTVEKDICFVSKSYPNLHSLMSRQVGSTKKEMGLFSKGHVQMDVIVDKSAYAPGIHFSSNVVGSNHGRRSSAEGETLAIVAKINNSSSSEMIPKFSLIQNVVYRANSSTKHVSSVIHKVVDNGIKSQTQKDVRCAIQIPRVQMPTIQNCDIISVEYHLKAYLDISFAFDPEITFPVVIIPPDLVPGRQPGGAEGPYPAGAAGGPSNSDFLPPAVSIDPYPVSPHSGSYGYPGAQRYSAPPPAYQNNSLAYAGPPGVYPAQPAHINRGYNNPVPQLDSPYGYPFSSSSTSSVLHPPPSAPTFPPPPPAPSTSPPPFSISPTAPTYNELSFAPMMNTDFLCQSDEAPPEYSLLFPSSATDKSDAK</sequence>
<proteinExistence type="inferred from homology"/>
<dbReference type="Gene3D" id="2.60.40.640">
    <property type="match status" value="2"/>
</dbReference>
<dbReference type="InterPro" id="IPR014756">
    <property type="entry name" value="Ig_E-set"/>
</dbReference>
<dbReference type="GO" id="GO:0015031">
    <property type="term" value="P:protein transport"/>
    <property type="evidence" value="ECO:0007669"/>
    <property type="project" value="TreeGrafter"/>
</dbReference>
<dbReference type="Proteomes" id="UP000694565">
    <property type="component" value="Unplaced"/>
</dbReference>
<dbReference type="GO" id="GO:0005737">
    <property type="term" value="C:cytoplasm"/>
    <property type="evidence" value="ECO:0007669"/>
    <property type="project" value="TreeGrafter"/>
</dbReference>
<gene>
    <name evidence="4" type="primary">LOC117736683</name>
</gene>
<dbReference type="InterPro" id="IPR050357">
    <property type="entry name" value="Arrestin_domain-protein"/>
</dbReference>
<organism evidence="4 5">
    <name type="scientific">Cyclopterus lumpus</name>
    <name type="common">Lumpsucker</name>
    <dbReference type="NCBI Taxonomy" id="8103"/>
    <lineage>
        <taxon>Eukaryota</taxon>
        <taxon>Metazoa</taxon>
        <taxon>Chordata</taxon>
        <taxon>Craniata</taxon>
        <taxon>Vertebrata</taxon>
        <taxon>Euteleostomi</taxon>
        <taxon>Actinopterygii</taxon>
        <taxon>Neopterygii</taxon>
        <taxon>Teleostei</taxon>
        <taxon>Neoteleostei</taxon>
        <taxon>Acanthomorphata</taxon>
        <taxon>Eupercaria</taxon>
        <taxon>Perciformes</taxon>
        <taxon>Cottioidei</taxon>
        <taxon>Cottales</taxon>
        <taxon>Cyclopteridae</taxon>
        <taxon>Cyclopterus</taxon>
    </lineage>
</organism>
<name>A0A8C3ASP9_CYCLU</name>
<reference evidence="4" key="2">
    <citation type="submission" date="2025-09" db="UniProtKB">
        <authorList>
            <consortium name="Ensembl"/>
        </authorList>
    </citation>
    <scope>IDENTIFICATION</scope>
</reference>
<evidence type="ECO:0000313" key="4">
    <source>
        <dbReference type="Ensembl" id="ENSCLMP00005046149.1"/>
    </source>
</evidence>
<feature type="region of interest" description="Disordered" evidence="2">
    <location>
        <begin position="321"/>
        <end position="349"/>
    </location>
</feature>
<dbReference type="InterPro" id="IPR014752">
    <property type="entry name" value="Arrestin-like_C"/>
</dbReference>
<dbReference type="GO" id="GO:0005886">
    <property type="term" value="C:plasma membrane"/>
    <property type="evidence" value="ECO:0007669"/>
    <property type="project" value="TreeGrafter"/>
</dbReference>
<feature type="compositionally biased region" description="Pro residues" evidence="2">
    <location>
        <begin position="426"/>
        <end position="449"/>
    </location>
</feature>
<dbReference type="AlphaFoldDB" id="A0A8C3ASP9"/>
<feature type="domain" description="Arrestin C-terminal-like" evidence="3">
    <location>
        <begin position="169"/>
        <end position="314"/>
    </location>
</feature>
<reference evidence="4" key="1">
    <citation type="submission" date="2025-08" db="UniProtKB">
        <authorList>
            <consortium name="Ensembl"/>
        </authorList>
    </citation>
    <scope>IDENTIFICATION</scope>
</reference>
<dbReference type="Pfam" id="PF00339">
    <property type="entry name" value="Arrestin_N"/>
    <property type="match status" value="1"/>
</dbReference>
<dbReference type="Ensembl" id="ENSCLMT00005047748.1">
    <property type="protein sequence ID" value="ENSCLMP00005046149.1"/>
    <property type="gene ID" value="ENSCLMG00005021261.1"/>
</dbReference>
<dbReference type="PANTHER" id="PTHR11188">
    <property type="entry name" value="ARRESTIN DOMAIN CONTAINING PROTEIN"/>
    <property type="match status" value="1"/>
</dbReference>
<keyword evidence="5" id="KW-1185">Reference proteome</keyword>
<dbReference type="KEGG" id="clum:117736683"/>
<evidence type="ECO:0000256" key="2">
    <source>
        <dbReference type="SAM" id="MobiDB-lite"/>
    </source>
</evidence>
<dbReference type="RefSeq" id="XP_034398069.1">
    <property type="nucleotide sequence ID" value="XM_034542178.1"/>
</dbReference>
<feature type="region of interest" description="Disordered" evidence="2">
    <location>
        <begin position="398"/>
        <end position="453"/>
    </location>
</feature>
<evidence type="ECO:0000259" key="3">
    <source>
        <dbReference type="SMART" id="SM01017"/>
    </source>
</evidence>
<dbReference type="Pfam" id="PF02752">
    <property type="entry name" value="Arrestin_C"/>
    <property type="match status" value="1"/>
</dbReference>
<dbReference type="SMART" id="SM01017">
    <property type="entry name" value="Arrestin_C"/>
    <property type="match status" value="1"/>
</dbReference>
<evidence type="ECO:0000256" key="1">
    <source>
        <dbReference type="ARBA" id="ARBA00005298"/>
    </source>
</evidence>
<dbReference type="InterPro" id="IPR011022">
    <property type="entry name" value="Arrestin_C-like"/>
</dbReference>
<dbReference type="PANTHER" id="PTHR11188:SF135">
    <property type="entry name" value="ARRESTIN DOMAIN CONTAINING 3-LIKE-RELATED"/>
    <property type="match status" value="1"/>
</dbReference>
<dbReference type="GeneTree" id="ENSGT00940000164012"/>
<dbReference type="SUPFAM" id="SSF81296">
    <property type="entry name" value="E set domains"/>
    <property type="match status" value="2"/>
</dbReference>
<dbReference type="GO" id="GO:0007399">
    <property type="term" value="P:nervous system development"/>
    <property type="evidence" value="ECO:0007669"/>
    <property type="project" value="UniProtKB-ARBA"/>
</dbReference>
<accession>A0A8C3ASP9</accession>
<evidence type="ECO:0000313" key="5">
    <source>
        <dbReference type="Proteomes" id="UP000694565"/>
    </source>
</evidence>